<feature type="domain" description="FAD-binding" evidence="2">
    <location>
        <begin position="6"/>
        <end position="348"/>
    </location>
</feature>
<reference evidence="3 4" key="1">
    <citation type="submission" date="2020-03" db="EMBL/GenBank/DDBJ databases">
        <title>WGS of the type strain of Planosporangium spp.</title>
        <authorList>
            <person name="Thawai C."/>
        </authorList>
    </citation>
    <scope>NUCLEOTIDE SEQUENCE [LARGE SCALE GENOMIC DNA]</scope>
    <source>
        <strain evidence="3 4">TBRC 5610</strain>
    </source>
</reference>
<comment type="caution">
    <text evidence="3">The sequence shown here is derived from an EMBL/GenBank/DDBJ whole genome shotgun (WGS) entry which is preliminary data.</text>
</comment>
<name>A0ABX0XVL8_9ACTN</name>
<dbReference type="Proteomes" id="UP000722989">
    <property type="component" value="Unassembled WGS sequence"/>
</dbReference>
<dbReference type="Pfam" id="PF01494">
    <property type="entry name" value="FAD_binding_3"/>
    <property type="match status" value="1"/>
</dbReference>
<accession>A0ABX0XVL8</accession>
<dbReference type="RefSeq" id="WP_167924797.1">
    <property type="nucleotide sequence ID" value="NZ_JAATVY010000004.1"/>
</dbReference>
<evidence type="ECO:0000256" key="1">
    <source>
        <dbReference type="ARBA" id="ARBA00023002"/>
    </source>
</evidence>
<protein>
    <submittedName>
        <fullName evidence="3">FAD-binding protein</fullName>
    </submittedName>
</protein>
<dbReference type="PANTHER" id="PTHR43476">
    <property type="entry name" value="3-(3-HYDROXY-PHENYL)PROPIONATE/3-HYDROXYCINNAMIC ACID HYDROXYLASE"/>
    <property type="match status" value="1"/>
</dbReference>
<dbReference type="PRINTS" id="PR00420">
    <property type="entry name" value="RNGMNOXGNASE"/>
</dbReference>
<keyword evidence="1" id="KW-0560">Oxidoreductase</keyword>
<dbReference type="InterPro" id="IPR036188">
    <property type="entry name" value="FAD/NAD-bd_sf"/>
</dbReference>
<evidence type="ECO:0000313" key="3">
    <source>
        <dbReference type="EMBL" id="NJC69937.1"/>
    </source>
</evidence>
<dbReference type="PANTHER" id="PTHR43476:SF5">
    <property type="entry name" value="FAD-DEPENDENT MONOOXYGENASE"/>
    <property type="match status" value="1"/>
</dbReference>
<dbReference type="EMBL" id="JAATVY010000004">
    <property type="protein sequence ID" value="NJC69937.1"/>
    <property type="molecule type" value="Genomic_DNA"/>
</dbReference>
<evidence type="ECO:0000313" key="4">
    <source>
        <dbReference type="Proteomes" id="UP000722989"/>
    </source>
</evidence>
<dbReference type="InterPro" id="IPR002938">
    <property type="entry name" value="FAD-bd"/>
</dbReference>
<gene>
    <name evidence="3" type="ORF">HC031_09450</name>
</gene>
<keyword evidence="4" id="KW-1185">Reference proteome</keyword>
<dbReference type="SUPFAM" id="SSF51905">
    <property type="entry name" value="FAD/NAD(P)-binding domain"/>
    <property type="match status" value="1"/>
</dbReference>
<proteinExistence type="predicted"/>
<organism evidence="3 4">
    <name type="scientific">Planosporangium thailandense</name>
    <dbReference type="NCBI Taxonomy" id="765197"/>
    <lineage>
        <taxon>Bacteria</taxon>
        <taxon>Bacillati</taxon>
        <taxon>Actinomycetota</taxon>
        <taxon>Actinomycetes</taxon>
        <taxon>Micromonosporales</taxon>
        <taxon>Micromonosporaceae</taxon>
        <taxon>Planosporangium</taxon>
    </lineage>
</organism>
<evidence type="ECO:0000259" key="2">
    <source>
        <dbReference type="Pfam" id="PF01494"/>
    </source>
</evidence>
<dbReference type="InterPro" id="IPR050631">
    <property type="entry name" value="PheA/TfdB_FAD_monoxygenase"/>
</dbReference>
<sequence>MTSMTTDFCVVGGGPAGLSLALLLARSGADVVVIERARSFDREYRGEILQPGALELLDQLGVLPEIRRRGGYELERFQLVDHGRVLMDVDYRSLRKPYNFLLSLPQRILIEALHLACSAQENLHLIDGSSVNSLIFDEDRVVGAVHGSGDGARQVYAHCVVAADGRYSKVRRLAGIEYDRIEAFEHDVLWFKIPADERRVHEVRVYRDAGSPVLLHDSYPDRLQVGWTLPHKGYRRIAERGIEHVRGEIAKAVPPYADAIREHITSLTDLTLLDVFSGTARQWARDGLVLIGDAAHTHGPIGAQGLNLAIQDAVTVHPVLMRSLNTRNDGVAVLSEFERQRRPSIQKVHALQSRQGKAMLSAGPVADAIRPVAAKLLSYTPLYRKVLNQIAYGDRPVRVHYELLVA</sequence>
<dbReference type="Gene3D" id="3.50.50.60">
    <property type="entry name" value="FAD/NAD(P)-binding domain"/>
    <property type="match status" value="2"/>
</dbReference>